<feature type="compositionally biased region" description="Polar residues" evidence="1">
    <location>
        <begin position="32"/>
        <end position="46"/>
    </location>
</feature>
<sequence>MSNRNRAVLVGGTLVLLVAAGTAAAVAGADDSGTTSPTATSISVKPTTSSATSSSGTSTSTTSSSTTSTSTTAAPSSEVAGGVTAEEAGRIALDEVGGGSVVGTERELEHGRWEWHVRIEWSGGRCDVRVDEETGTVRPGDDSGHRGRRGDVHRGHGGRDDGSAHRGRGGDDH</sequence>
<dbReference type="InterPro" id="IPR025711">
    <property type="entry name" value="PepSY"/>
</dbReference>
<evidence type="ECO:0000313" key="4">
    <source>
        <dbReference type="EMBL" id="MCS7477410.1"/>
    </source>
</evidence>
<feature type="region of interest" description="Disordered" evidence="1">
    <location>
        <begin position="26"/>
        <end position="101"/>
    </location>
</feature>
<protein>
    <submittedName>
        <fullName evidence="4">PepSY domain-containing protein</fullName>
    </submittedName>
</protein>
<reference evidence="4" key="1">
    <citation type="submission" date="2022-08" db="EMBL/GenBank/DDBJ databases">
        <authorList>
            <person name="Tistechok S."/>
            <person name="Samborskyy M."/>
            <person name="Roman I."/>
        </authorList>
    </citation>
    <scope>NUCLEOTIDE SEQUENCE</scope>
    <source>
        <strain evidence="4">DSM 103496</strain>
    </source>
</reference>
<feature type="compositionally biased region" description="Basic and acidic residues" evidence="1">
    <location>
        <begin position="139"/>
        <end position="173"/>
    </location>
</feature>
<feature type="domain" description="PepSY" evidence="3">
    <location>
        <begin position="83"/>
        <end position="137"/>
    </location>
</feature>
<dbReference type="Gene3D" id="3.10.450.40">
    <property type="match status" value="1"/>
</dbReference>
<proteinExistence type="predicted"/>
<keyword evidence="2" id="KW-0732">Signal</keyword>
<evidence type="ECO:0000256" key="2">
    <source>
        <dbReference type="SAM" id="SignalP"/>
    </source>
</evidence>
<keyword evidence="5" id="KW-1185">Reference proteome</keyword>
<feature type="region of interest" description="Disordered" evidence="1">
    <location>
        <begin position="125"/>
        <end position="173"/>
    </location>
</feature>
<organism evidence="4 5">
    <name type="scientific">Umezawaea endophytica</name>
    <dbReference type="NCBI Taxonomy" id="1654476"/>
    <lineage>
        <taxon>Bacteria</taxon>
        <taxon>Bacillati</taxon>
        <taxon>Actinomycetota</taxon>
        <taxon>Actinomycetes</taxon>
        <taxon>Pseudonocardiales</taxon>
        <taxon>Pseudonocardiaceae</taxon>
        <taxon>Umezawaea</taxon>
    </lineage>
</organism>
<comment type="caution">
    <text evidence="4">The sequence shown here is derived from an EMBL/GenBank/DDBJ whole genome shotgun (WGS) entry which is preliminary data.</text>
</comment>
<feature type="chain" id="PRO_5040887820" evidence="2">
    <location>
        <begin position="30"/>
        <end position="173"/>
    </location>
</feature>
<dbReference type="Pfam" id="PF03413">
    <property type="entry name" value="PepSY"/>
    <property type="match status" value="1"/>
</dbReference>
<accession>A0A9X2VIN0</accession>
<name>A0A9X2VIN0_9PSEU</name>
<feature type="signal peptide" evidence="2">
    <location>
        <begin position="1"/>
        <end position="29"/>
    </location>
</feature>
<dbReference type="RefSeq" id="WP_259622915.1">
    <property type="nucleotide sequence ID" value="NZ_JANYMP010000004.1"/>
</dbReference>
<dbReference type="EMBL" id="JANYMP010000004">
    <property type="protein sequence ID" value="MCS7477410.1"/>
    <property type="molecule type" value="Genomic_DNA"/>
</dbReference>
<dbReference type="AlphaFoldDB" id="A0A9X2VIN0"/>
<evidence type="ECO:0000259" key="3">
    <source>
        <dbReference type="Pfam" id="PF03413"/>
    </source>
</evidence>
<evidence type="ECO:0000256" key="1">
    <source>
        <dbReference type="SAM" id="MobiDB-lite"/>
    </source>
</evidence>
<feature type="compositionally biased region" description="Low complexity" evidence="1">
    <location>
        <begin position="47"/>
        <end position="77"/>
    </location>
</feature>
<dbReference type="Proteomes" id="UP001141259">
    <property type="component" value="Unassembled WGS sequence"/>
</dbReference>
<evidence type="ECO:0000313" key="5">
    <source>
        <dbReference type="Proteomes" id="UP001141259"/>
    </source>
</evidence>
<gene>
    <name evidence="4" type="ORF">NZH93_11150</name>
</gene>